<evidence type="ECO:0000256" key="1">
    <source>
        <dbReference type="SAM" id="SignalP"/>
    </source>
</evidence>
<evidence type="ECO:0000313" key="2">
    <source>
        <dbReference type="EMBL" id="ACT18333.1"/>
    </source>
</evidence>
<feature type="signal peptide" evidence="1">
    <location>
        <begin position="1"/>
        <end position="27"/>
    </location>
</feature>
<name>C6DYP9_GEOSM</name>
<dbReference type="HOGENOM" id="CLU_045956_0_0_7"/>
<dbReference type="EMBL" id="CP001661">
    <property type="protein sequence ID" value="ACT18333.1"/>
    <property type="molecule type" value="Genomic_DNA"/>
</dbReference>
<reference evidence="2" key="1">
    <citation type="submission" date="2009-07" db="EMBL/GenBank/DDBJ databases">
        <title>Complete sequence of Geobacter sp. M21.</title>
        <authorList>
            <consortium name="US DOE Joint Genome Institute"/>
            <person name="Lucas S."/>
            <person name="Copeland A."/>
            <person name="Lapidus A."/>
            <person name="Glavina del Rio T."/>
            <person name="Dalin E."/>
            <person name="Tice H."/>
            <person name="Bruce D."/>
            <person name="Goodwin L."/>
            <person name="Pitluck S."/>
            <person name="Saunders E."/>
            <person name="Brettin T."/>
            <person name="Detter J.C."/>
            <person name="Han C."/>
            <person name="Larimer F."/>
            <person name="Land M."/>
            <person name="Hauser L."/>
            <person name="Kyrpides N."/>
            <person name="Ovchinnikova G."/>
            <person name="Lovley D."/>
        </authorList>
    </citation>
    <scope>NUCLEOTIDE SEQUENCE [LARGE SCALE GENOMIC DNA]</scope>
    <source>
        <strain evidence="2">M21</strain>
    </source>
</reference>
<keyword evidence="1" id="KW-0732">Signal</keyword>
<dbReference type="OrthoDB" id="5416951at2"/>
<feature type="chain" id="PRO_5002963284" description="Porin" evidence="1">
    <location>
        <begin position="28"/>
        <end position="447"/>
    </location>
</feature>
<protein>
    <recommendedName>
        <fullName evidence="3">Porin</fullName>
    </recommendedName>
</protein>
<proteinExistence type="predicted"/>
<organism evidence="2">
    <name type="scientific">Geobacter sp. (strain M21)</name>
    <dbReference type="NCBI Taxonomy" id="443144"/>
    <lineage>
        <taxon>Bacteria</taxon>
        <taxon>Pseudomonadati</taxon>
        <taxon>Thermodesulfobacteriota</taxon>
        <taxon>Desulfuromonadia</taxon>
        <taxon>Geobacterales</taxon>
        <taxon>Geobacteraceae</taxon>
        <taxon>Geobacter</taxon>
    </lineage>
</organism>
<gene>
    <name evidence="2" type="ordered locus">GM21_2284</name>
</gene>
<dbReference type="STRING" id="443144.GM21_2284"/>
<dbReference type="AlphaFoldDB" id="C6DYP9"/>
<accession>C6DYP9</accession>
<dbReference type="KEGG" id="gem:GM21_2284"/>
<sequence length="447" mass="48114">MKKQNKKLIVAAIAAALSAASAIPALALENQFNGAFTAFYDNTNFTSSGVVQNDAPSTNYFVQRVRLGYTAKADDHVKLVTKFEFDYNYWGNNSYTTGRGTGGAIGADSVNMETKHLYLDLTYPQLNTKIGMMPYNDSFKGVLFDGDMAGVLLSHDYSNAGISAGFFRFGDATDDVSGDDGRQQDSTRLGKNTSDMFSLDGKYSVSKDLTVGAAYYYIKDDSRSNLTEARMDAKVHNFGVNAAGNVGPIALNGFFLKQFGDLATGVDAEGYAFNVGAKMPLVGGTLRSEFLYVSGGDDAFYVANGPGYTEGGQFYDAEMIMLGRDKYATTIDNALIYDVNNFNEGVIMGTVGYDYTFNDKVSGSANVGFAAIADDADGAAARDDFYGGTLTRGNGDYLGTEVNAEAYYKLTANVTLGARAGYVFVGDYFASNVDDLYDAKLIAKYNF</sequence>
<evidence type="ECO:0008006" key="3">
    <source>
        <dbReference type="Google" id="ProtNLM"/>
    </source>
</evidence>